<evidence type="ECO:0000313" key="1">
    <source>
        <dbReference type="EMBL" id="KWT92676.1"/>
    </source>
</evidence>
<evidence type="ECO:0008006" key="3">
    <source>
        <dbReference type="Google" id="ProtNLM"/>
    </source>
</evidence>
<gene>
    <name evidence="1" type="ORF">ASN18_0507</name>
</gene>
<name>A0ABR5SJM2_9BACT</name>
<dbReference type="RefSeq" id="WP_085051038.1">
    <property type="nucleotide sequence ID" value="NZ_LNQR01000021.1"/>
</dbReference>
<organism evidence="1 2">
    <name type="scientific">Candidatus Magnetominusculus xianensis</name>
    <dbReference type="NCBI Taxonomy" id="1748249"/>
    <lineage>
        <taxon>Bacteria</taxon>
        <taxon>Pseudomonadati</taxon>
        <taxon>Nitrospirota</taxon>
        <taxon>Nitrospiria</taxon>
        <taxon>Nitrospirales</taxon>
        <taxon>Nitrospiraceae</taxon>
        <taxon>Candidatus Magnetominusculus</taxon>
    </lineage>
</organism>
<dbReference type="Proteomes" id="UP000060487">
    <property type="component" value="Unassembled WGS sequence"/>
</dbReference>
<proteinExistence type="predicted"/>
<dbReference type="EMBL" id="LNQR01000021">
    <property type="protein sequence ID" value="KWT92676.1"/>
    <property type="molecule type" value="Genomic_DNA"/>
</dbReference>
<accession>A0ABR5SJM2</accession>
<keyword evidence="2" id="KW-1185">Reference proteome</keyword>
<reference evidence="1 2" key="1">
    <citation type="submission" date="2015-11" db="EMBL/GenBank/DDBJ databases">
        <authorList>
            <person name="Lin W."/>
        </authorList>
    </citation>
    <scope>NUCLEOTIDE SEQUENCE [LARGE SCALE GENOMIC DNA]</scope>
    <source>
        <strain evidence="1 2">HCH-1</strain>
    </source>
</reference>
<sequence>MLVLMRILVIFVVSSIVFTPSAVFTEELKSKFYIVSLKDTYANKKYKVRAFFLDHSSNVDIYSIPKMPDGWHYHFNDDLSTEFIAAAYTDKESVDIGFFKDFISFILRTWPNEQDHELYFSMTLIYYKPDGTPEIIILQTQDFIIKEIHKGLKAY</sequence>
<protein>
    <recommendedName>
        <fullName evidence="3">Secreted protein</fullName>
    </recommendedName>
</protein>
<evidence type="ECO:0000313" key="2">
    <source>
        <dbReference type="Proteomes" id="UP000060487"/>
    </source>
</evidence>
<comment type="caution">
    <text evidence="1">The sequence shown here is derived from an EMBL/GenBank/DDBJ whole genome shotgun (WGS) entry which is preliminary data.</text>
</comment>